<feature type="non-terminal residue" evidence="2">
    <location>
        <position position="1"/>
    </location>
</feature>
<feature type="domain" description="GYF" evidence="1">
    <location>
        <begin position="10"/>
        <end position="59"/>
    </location>
</feature>
<dbReference type="SMART" id="SM00444">
    <property type="entry name" value="GYF"/>
    <property type="match status" value="1"/>
</dbReference>
<dbReference type="OrthoDB" id="6415790at2759"/>
<protein>
    <recommendedName>
        <fullName evidence="1">GYF domain-containing protein</fullName>
    </recommendedName>
</protein>
<evidence type="ECO:0000313" key="2">
    <source>
        <dbReference type="EMBL" id="KIY45231.1"/>
    </source>
</evidence>
<keyword evidence="3" id="KW-1185">Reference proteome</keyword>
<proteinExistence type="predicted"/>
<gene>
    <name evidence="2" type="ORF">FISHEDRAFT_8818</name>
</gene>
<reference evidence="2 3" key="1">
    <citation type="journal article" date="2015" name="Fungal Genet. Biol.">
        <title>Evolution of novel wood decay mechanisms in Agaricales revealed by the genome sequences of Fistulina hepatica and Cylindrobasidium torrendii.</title>
        <authorList>
            <person name="Floudas D."/>
            <person name="Held B.W."/>
            <person name="Riley R."/>
            <person name="Nagy L.G."/>
            <person name="Koehler G."/>
            <person name="Ransdell A.S."/>
            <person name="Younus H."/>
            <person name="Chow J."/>
            <person name="Chiniquy J."/>
            <person name="Lipzen A."/>
            <person name="Tritt A."/>
            <person name="Sun H."/>
            <person name="Haridas S."/>
            <person name="LaButti K."/>
            <person name="Ohm R.A."/>
            <person name="Kues U."/>
            <person name="Blanchette R.A."/>
            <person name="Grigoriev I.V."/>
            <person name="Minto R.E."/>
            <person name="Hibbett D.S."/>
        </authorList>
    </citation>
    <scope>NUCLEOTIDE SEQUENCE [LARGE SCALE GENOMIC DNA]</scope>
    <source>
        <strain evidence="2 3">ATCC 64428</strain>
    </source>
</reference>
<feature type="non-terminal residue" evidence="2">
    <location>
        <position position="72"/>
    </location>
</feature>
<dbReference type="Proteomes" id="UP000054144">
    <property type="component" value="Unassembled WGS sequence"/>
</dbReference>
<sequence>PPPGLVDLSTIEWSYLDPQGQIQGPFPASVMQKWHEVGYFSEELLMKRTHLDTDWVSVGELKARCPDNQIFL</sequence>
<evidence type="ECO:0000313" key="3">
    <source>
        <dbReference type="Proteomes" id="UP000054144"/>
    </source>
</evidence>
<name>A0A0D7A5P0_9AGAR</name>
<dbReference type="EMBL" id="KN882059">
    <property type="protein sequence ID" value="KIY45231.1"/>
    <property type="molecule type" value="Genomic_DNA"/>
</dbReference>
<accession>A0A0D7A5P0</accession>
<evidence type="ECO:0000259" key="1">
    <source>
        <dbReference type="PROSITE" id="PS50829"/>
    </source>
</evidence>
<dbReference type="InterPro" id="IPR003169">
    <property type="entry name" value="GYF"/>
</dbReference>
<dbReference type="SUPFAM" id="SSF55277">
    <property type="entry name" value="GYF domain"/>
    <property type="match status" value="1"/>
</dbReference>
<dbReference type="Pfam" id="PF02213">
    <property type="entry name" value="GYF"/>
    <property type="match status" value="1"/>
</dbReference>
<dbReference type="InterPro" id="IPR035445">
    <property type="entry name" value="GYF-like_dom_sf"/>
</dbReference>
<dbReference type="PROSITE" id="PS50829">
    <property type="entry name" value="GYF"/>
    <property type="match status" value="1"/>
</dbReference>
<dbReference type="Gene3D" id="3.30.1490.40">
    <property type="match status" value="1"/>
</dbReference>
<organism evidence="2 3">
    <name type="scientific">Fistulina hepatica ATCC 64428</name>
    <dbReference type="NCBI Taxonomy" id="1128425"/>
    <lineage>
        <taxon>Eukaryota</taxon>
        <taxon>Fungi</taxon>
        <taxon>Dikarya</taxon>
        <taxon>Basidiomycota</taxon>
        <taxon>Agaricomycotina</taxon>
        <taxon>Agaricomycetes</taxon>
        <taxon>Agaricomycetidae</taxon>
        <taxon>Agaricales</taxon>
        <taxon>Fistulinaceae</taxon>
        <taxon>Fistulina</taxon>
    </lineage>
</organism>
<dbReference type="AlphaFoldDB" id="A0A0D7A5P0"/>